<sequence length="161" mass="18655">MKDLTQKIKNPHSQENQSKDTGNEPVNEVLNQLKHLSEVVASPNKSQPRNNQDQRTIKNSQPFRPRYPSPPISFGYQLYFPAQMAPRLPLKCYYCLEEGNSAIQCNNLIEDLEKRIVLKCGGTYIFPNFQRIPTEGPESDNKLVRHFAIEQEDFTKKMMEQ</sequence>
<gene>
    <name evidence="2" type="ORF">O181_060196</name>
</gene>
<accession>A0A9Q3HWD8</accession>
<keyword evidence="3" id="KW-1185">Reference proteome</keyword>
<evidence type="ECO:0000256" key="1">
    <source>
        <dbReference type="SAM" id="MobiDB-lite"/>
    </source>
</evidence>
<feature type="region of interest" description="Disordered" evidence="1">
    <location>
        <begin position="1"/>
        <end position="69"/>
    </location>
</feature>
<proteinExistence type="predicted"/>
<protein>
    <submittedName>
        <fullName evidence="2">Uncharacterized protein</fullName>
    </submittedName>
</protein>
<organism evidence="2 3">
    <name type="scientific">Austropuccinia psidii MF-1</name>
    <dbReference type="NCBI Taxonomy" id="1389203"/>
    <lineage>
        <taxon>Eukaryota</taxon>
        <taxon>Fungi</taxon>
        <taxon>Dikarya</taxon>
        <taxon>Basidiomycota</taxon>
        <taxon>Pucciniomycotina</taxon>
        <taxon>Pucciniomycetes</taxon>
        <taxon>Pucciniales</taxon>
        <taxon>Sphaerophragmiaceae</taxon>
        <taxon>Austropuccinia</taxon>
    </lineage>
</organism>
<feature type="compositionally biased region" description="Polar residues" evidence="1">
    <location>
        <begin position="7"/>
        <end position="16"/>
    </location>
</feature>
<dbReference type="AlphaFoldDB" id="A0A9Q3HWD8"/>
<dbReference type="Proteomes" id="UP000765509">
    <property type="component" value="Unassembled WGS sequence"/>
</dbReference>
<reference evidence="2" key="1">
    <citation type="submission" date="2021-03" db="EMBL/GenBank/DDBJ databases">
        <title>Draft genome sequence of rust myrtle Austropuccinia psidii MF-1, a brazilian biotype.</title>
        <authorList>
            <person name="Quecine M.C."/>
            <person name="Pachon D.M.R."/>
            <person name="Bonatelli M.L."/>
            <person name="Correr F.H."/>
            <person name="Franceschini L.M."/>
            <person name="Leite T.F."/>
            <person name="Margarido G.R.A."/>
            <person name="Almeida C.A."/>
            <person name="Ferrarezi J.A."/>
            <person name="Labate C.A."/>
        </authorList>
    </citation>
    <scope>NUCLEOTIDE SEQUENCE</scope>
    <source>
        <strain evidence="2">MF-1</strain>
    </source>
</reference>
<dbReference type="EMBL" id="AVOT02028106">
    <property type="protein sequence ID" value="MBW0520481.1"/>
    <property type="molecule type" value="Genomic_DNA"/>
</dbReference>
<evidence type="ECO:0000313" key="2">
    <source>
        <dbReference type="EMBL" id="MBW0520481.1"/>
    </source>
</evidence>
<name>A0A9Q3HWD8_9BASI</name>
<evidence type="ECO:0000313" key="3">
    <source>
        <dbReference type="Proteomes" id="UP000765509"/>
    </source>
</evidence>
<feature type="compositionally biased region" description="Polar residues" evidence="1">
    <location>
        <begin position="43"/>
        <end position="62"/>
    </location>
</feature>
<comment type="caution">
    <text evidence="2">The sequence shown here is derived from an EMBL/GenBank/DDBJ whole genome shotgun (WGS) entry which is preliminary data.</text>
</comment>